<feature type="domain" description="CinA C-terminal" evidence="1">
    <location>
        <begin position="2"/>
        <end position="51"/>
    </location>
</feature>
<dbReference type="Proteomes" id="UP001278766">
    <property type="component" value="Unassembled WGS sequence"/>
</dbReference>
<dbReference type="AlphaFoldDB" id="A0AAE0LWB3"/>
<reference evidence="2" key="2">
    <citation type="submission" date="2023-06" db="EMBL/GenBank/DDBJ databases">
        <authorList>
            <consortium name="Lawrence Berkeley National Laboratory"/>
            <person name="Haridas S."/>
            <person name="Hensen N."/>
            <person name="Bonometti L."/>
            <person name="Westerberg I."/>
            <person name="Brannstrom I.O."/>
            <person name="Guillou S."/>
            <person name="Cros-Aarteil S."/>
            <person name="Calhoun S."/>
            <person name="Kuo A."/>
            <person name="Mondo S."/>
            <person name="Pangilinan J."/>
            <person name="Riley R."/>
            <person name="Labutti K."/>
            <person name="Andreopoulos B."/>
            <person name="Lipzen A."/>
            <person name="Chen C."/>
            <person name="Yanf M."/>
            <person name="Daum C."/>
            <person name="Ng V."/>
            <person name="Clum A."/>
            <person name="Steindorff A."/>
            <person name="Ohm R."/>
            <person name="Martin F."/>
            <person name="Silar P."/>
            <person name="Natvig D."/>
            <person name="Lalanne C."/>
            <person name="Gautier V."/>
            <person name="Ament-Velasquez S.L."/>
            <person name="Kruys A."/>
            <person name="Hutchinson M.I."/>
            <person name="Powell A.J."/>
            <person name="Barry K."/>
            <person name="Miller A.N."/>
            <person name="Grigoriev I.V."/>
            <person name="Debuchy R."/>
            <person name="Gladieux P."/>
            <person name="Thoren M.H."/>
            <person name="Johannesson H."/>
        </authorList>
    </citation>
    <scope>NUCLEOTIDE SEQUENCE</scope>
    <source>
        <strain evidence="2">CBS 168.71</strain>
    </source>
</reference>
<dbReference type="Pfam" id="PF02464">
    <property type="entry name" value="CinA"/>
    <property type="match status" value="1"/>
</dbReference>
<comment type="caution">
    <text evidence="2">The sequence shown here is derived from an EMBL/GenBank/DDBJ whole genome shotgun (WGS) entry which is preliminary data.</text>
</comment>
<name>A0AAE0LWB3_9PEZI</name>
<evidence type="ECO:0000313" key="2">
    <source>
        <dbReference type="EMBL" id="KAK3300003.1"/>
    </source>
</evidence>
<dbReference type="Gene3D" id="3.90.950.20">
    <property type="entry name" value="CinA-like"/>
    <property type="match status" value="1"/>
</dbReference>
<reference evidence="2" key="1">
    <citation type="journal article" date="2023" name="Mol. Phylogenet. Evol.">
        <title>Genome-scale phylogeny and comparative genomics of the fungal order Sordariales.</title>
        <authorList>
            <person name="Hensen N."/>
            <person name="Bonometti L."/>
            <person name="Westerberg I."/>
            <person name="Brannstrom I.O."/>
            <person name="Guillou S."/>
            <person name="Cros-Aarteil S."/>
            <person name="Calhoun S."/>
            <person name="Haridas S."/>
            <person name="Kuo A."/>
            <person name="Mondo S."/>
            <person name="Pangilinan J."/>
            <person name="Riley R."/>
            <person name="LaButti K."/>
            <person name="Andreopoulos B."/>
            <person name="Lipzen A."/>
            <person name="Chen C."/>
            <person name="Yan M."/>
            <person name="Daum C."/>
            <person name="Ng V."/>
            <person name="Clum A."/>
            <person name="Steindorff A."/>
            <person name="Ohm R.A."/>
            <person name="Martin F."/>
            <person name="Silar P."/>
            <person name="Natvig D.O."/>
            <person name="Lalanne C."/>
            <person name="Gautier V."/>
            <person name="Ament-Velasquez S.L."/>
            <person name="Kruys A."/>
            <person name="Hutchinson M.I."/>
            <person name="Powell A.J."/>
            <person name="Barry K."/>
            <person name="Miller A.N."/>
            <person name="Grigoriev I.V."/>
            <person name="Debuchy R."/>
            <person name="Gladieux P."/>
            <person name="Hiltunen Thoren M."/>
            <person name="Johannesson H."/>
        </authorList>
    </citation>
    <scope>NUCLEOTIDE SEQUENCE</scope>
    <source>
        <strain evidence="2">CBS 168.71</strain>
    </source>
</reference>
<organism evidence="2 3">
    <name type="scientific">Chaetomium fimeti</name>
    <dbReference type="NCBI Taxonomy" id="1854472"/>
    <lineage>
        <taxon>Eukaryota</taxon>
        <taxon>Fungi</taxon>
        <taxon>Dikarya</taxon>
        <taxon>Ascomycota</taxon>
        <taxon>Pezizomycotina</taxon>
        <taxon>Sordariomycetes</taxon>
        <taxon>Sordariomycetidae</taxon>
        <taxon>Sordariales</taxon>
        <taxon>Chaetomiaceae</taxon>
        <taxon>Chaetomium</taxon>
    </lineage>
</organism>
<dbReference type="InterPro" id="IPR008136">
    <property type="entry name" value="CinA_C"/>
</dbReference>
<gene>
    <name evidence="2" type="ORF">B0H64DRAFT_379670</name>
</gene>
<evidence type="ECO:0000259" key="1">
    <source>
        <dbReference type="Pfam" id="PF02464"/>
    </source>
</evidence>
<accession>A0AAE0LWB3</accession>
<dbReference type="GeneID" id="87839637"/>
<protein>
    <recommendedName>
        <fullName evidence="1">CinA C-terminal domain-containing protein</fullName>
    </recommendedName>
</protein>
<dbReference type="InterPro" id="IPR036653">
    <property type="entry name" value="CinA-like_C"/>
</dbReference>
<proteinExistence type="predicted"/>
<dbReference type="RefSeq" id="XP_062663517.1">
    <property type="nucleotide sequence ID" value="XM_062802689.1"/>
</dbReference>
<evidence type="ECO:0000313" key="3">
    <source>
        <dbReference type="Proteomes" id="UP001278766"/>
    </source>
</evidence>
<sequence length="59" mass="6244">MQDGKAVGTVYIGIASPEGARAWGPFMFPGSRERVREATVVEALARLREALLAEGGARA</sequence>
<dbReference type="SUPFAM" id="SSF142433">
    <property type="entry name" value="CinA-like"/>
    <property type="match status" value="1"/>
</dbReference>
<keyword evidence="3" id="KW-1185">Reference proteome</keyword>
<dbReference type="EMBL" id="JAUEPN010000001">
    <property type="protein sequence ID" value="KAK3300003.1"/>
    <property type="molecule type" value="Genomic_DNA"/>
</dbReference>